<accession>A0DIK9</accession>
<sequence length="656" mass="77002">MGNHQQSAKQRNSNLSMVSYGRSVSTAPTNESGMLRFTTDGSMSSSMFGGVETYFNRLPNPVVDGICKFLTINDLTNLYCTSKFVYERFYTSLPYSIKCGDLLYKLYEDRRGIVKFATETKHASWPQVLEVFMHNKYNFVFMSLIRKQMKNLPQNLRESLQQAYQQHIIYPPLLMDEVTKEGLNSEFQKQIMQKLQSCQECQSITEIQILNQTRGFFKKSQNSRQQMITKMLEIRTLREFQVDQKLPQLFNIIIIIASTIKSLLQIVALTLECSAATNDSIGQLDFYLYNFQMYLIWMQQIDQHVTPYLHLFDIILKEQVPSYHFPPLTIQWMMMKMWNQCIYSKCKHPLRSIFLQQLYAVRMNPTLKYEQYLLKDYVKSLIDLSTTQSNVRMAGHSKFQYIKDLESLFIILIEQTGNLYQEHNISFSKDINVLGYIFQKHILENKLIPHLLEQKYAKIQTHIEQIKQSAEFSRRIQKYDDDNQFITQQTDYSFQLLNINKVFYKIKSIINCEPLLSQTIRLTINYQKNTYDKLSTYIKDYHADLYEEISKLADLDVVSTESVQIRDAMILYRTQSETFEEHLISYDELIDVESLKQLIKQKSASNSKKNSLLLKKTKSEPPKLHQQPDLNNFLPITIVTGLNLAQSLTEQFISQQ</sequence>
<dbReference type="GeneID" id="5036041"/>
<proteinExistence type="predicted"/>
<evidence type="ECO:0000313" key="1">
    <source>
        <dbReference type="EMBL" id="CAK82876.1"/>
    </source>
</evidence>
<evidence type="ECO:0008006" key="3">
    <source>
        <dbReference type="Google" id="ProtNLM"/>
    </source>
</evidence>
<reference evidence="1 2" key="1">
    <citation type="journal article" date="2006" name="Nature">
        <title>Global trends of whole-genome duplications revealed by the ciliate Paramecium tetraurelia.</title>
        <authorList>
            <consortium name="Genoscope"/>
            <person name="Aury J.-M."/>
            <person name="Jaillon O."/>
            <person name="Duret L."/>
            <person name="Noel B."/>
            <person name="Jubin C."/>
            <person name="Porcel B.M."/>
            <person name="Segurens B."/>
            <person name="Daubin V."/>
            <person name="Anthouard V."/>
            <person name="Aiach N."/>
            <person name="Arnaiz O."/>
            <person name="Billaut A."/>
            <person name="Beisson J."/>
            <person name="Blanc I."/>
            <person name="Bouhouche K."/>
            <person name="Camara F."/>
            <person name="Duharcourt S."/>
            <person name="Guigo R."/>
            <person name="Gogendeau D."/>
            <person name="Katinka M."/>
            <person name="Keller A.-M."/>
            <person name="Kissmehl R."/>
            <person name="Klotz C."/>
            <person name="Koll F."/>
            <person name="Le Moue A."/>
            <person name="Lepere C."/>
            <person name="Malinsky S."/>
            <person name="Nowacki M."/>
            <person name="Nowak J.K."/>
            <person name="Plattner H."/>
            <person name="Poulain J."/>
            <person name="Ruiz F."/>
            <person name="Serrano V."/>
            <person name="Zagulski M."/>
            <person name="Dessen P."/>
            <person name="Betermier M."/>
            <person name="Weissenbach J."/>
            <person name="Scarpelli C."/>
            <person name="Schachter V."/>
            <person name="Sperling L."/>
            <person name="Meyer E."/>
            <person name="Cohen J."/>
            <person name="Wincker P."/>
        </authorList>
    </citation>
    <scope>NUCLEOTIDE SEQUENCE [LARGE SCALE GENOMIC DNA]</scope>
    <source>
        <strain evidence="1 2">Stock d4-2</strain>
    </source>
</reference>
<gene>
    <name evidence="1" type="ORF">GSPATT00017233001</name>
</gene>
<dbReference type="SUPFAM" id="SSF74788">
    <property type="entry name" value="Cullin repeat-like"/>
    <property type="match status" value="1"/>
</dbReference>
<evidence type="ECO:0000313" key="2">
    <source>
        <dbReference type="Proteomes" id="UP000000600"/>
    </source>
</evidence>
<dbReference type="InterPro" id="IPR016159">
    <property type="entry name" value="Cullin_repeat-like_dom_sf"/>
</dbReference>
<dbReference type="HOGENOM" id="CLU_418266_0_0_1"/>
<organism evidence="1 2">
    <name type="scientific">Paramecium tetraurelia</name>
    <dbReference type="NCBI Taxonomy" id="5888"/>
    <lineage>
        <taxon>Eukaryota</taxon>
        <taxon>Sar</taxon>
        <taxon>Alveolata</taxon>
        <taxon>Ciliophora</taxon>
        <taxon>Intramacronucleata</taxon>
        <taxon>Oligohymenophorea</taxon>
        <taxon>Peniculida</taxon>
        <taxon>Parameciidae</taxon>
        <taxon>Paramecium</taxon>
    </lineage>
</organism>
<name>A0DIK9_PARTE</name>
<dbReference type="AlphaFoldDB" id="A0DIK9"/>
<dbReference type="RefSeq" id="XP_001450273.1">
    <property type="nucleotide sequence ID" value="XM_001450236.1"/>
</dbReference>
<dbReference type="EMBL" id="CT868452">
    <property type="protein sequence ID" value="CAK82876.1"/>
    <property type="molecule type" value="Genomic_DNA"/>
</dbReference>
<dbReference type="OrthoDB" id="291329at2759"/>
<dbReference type="Proteomes" id="UP000000600">
    <property type="component" value="Unassembled WGS sequence"/>
</dbReference>
<dbReference type="InParanoid" id="A0DIK9"/>
<dbReference type="OMA" id="INCEPLL"/>
<keyword evidence="2" id="KW-1185">Reference proteome</keyword>
<dbReference type="KEGG" id="ptm:GSPATT00017233001"/>
<protein>
    <recommendedName>
        <fullName evidence="3">F-box domain-containing protein</fullName>
    </recommendedName>
</protein>